<evidence type="ECO:0000259" key="10">
    <source>
        <dbReference type="Pfam" id="PF01529"/>
    </source>
</evidence>
<evidence type="ECO:0000256" key="5">
    <source>
        <dbReference type="ARBA" id="ARBA00022989"/>
    </source>
</evidence>
<sequence>MVRKHGWQLPAHTFQIDTAGGWVFTNLFWVLVISRVAVEVGNVQIHNWMNLEKKEVVDKDLVKNVPMHSGCSPGKPSTDHTAECWCNPQGCIACVFSMIVEVVAITVFCLLVVAFYAFFAPFLGGRIWEYVLAGTYSLVALLVFILYVRCTAINPADPGIMSKFNGGTNKLDTKHGLSVKDLPRKFDEFGSGIHSSPSTVSRSSIAPPNSSKKGSIGDSAIDVPTQSATRKSCCIGGILCALFVHEDCRKQEGAAEQGSEDALFCTLCNAEVRKFSKHCRSCDKCVDGFDHHCRWLNNCVGHKNYVTFISLMAISIVWLVMEAGVGIAVLVRCFVNKKGMETEIIDRLGNGFSRAPFATVVAVCTAVSILACVPLGELFFFHMILIRKGITTYEYVVAMRAMSEAPAGASVDEELPNVMYSPTGSATTGLSGGSSLGLQYKGAWCTPPRVFVDYQDEVVPHLEPGMVPSTVDPDAAGFAERANKGPKRAVRISAWKLAKLDSNDAMRAAARARASSSVLRPVDSRHLADPELSSSGNMSIRSSLSTDTGANKELKIDPRLSPLGNSFAPSQGSRDEYETGTQSVSSFSSPSHIHESVTLSPLPQAQGLGRLNTATSIPGIPDRTLMSKAAFPAINNPITHAASGSDEKILHKGAIGDPLLLSAPAASLLRDVKRTSVVWDQEAGRYVSVPVSATEGRNRSSMQIGLPNSSGETSMQGRRVVFPPQESSIAAKAPVQHAEKLLYTGDSIFFGGPLLSVPVRDSLRNDRGLGSREAQERLALNLPRESRFKRDSVSNQLPVFVPGGFEQNSASGSGLK</sequence>
<evidence type="ECO:0000256" key="9">
    <source>
        <dbReference type="SAM" id="MobiDB-lite"/>
    </source>
</evidence>
<dbReference type="STRING" id="93759.A0A1R3GRS9"/>
<comment type="catalytic activity">
    <reaction evidence="8">
        <text>L-cysteinyl-[protein] + hexadecanoyl-CoA = S-hexadecanoyl-L-cysteinyl-[protein] + CoA</text>
        <dbReference type="Rhea" id="RHEA:36683"/>
        <dbReference type="Rhea" id="RHEA-COMP:10131"/>
        <dbReference type="Rhea" id="RHEA-COMP:11032"/>
        <dbReference type="ChEBI" id="CHEBI:29950"/>
        <dbReference type="ChEBI" id="CHEBI:57287"/>
        <dbReference type="ChEBI" id="CHEBI:57379"/>
        <dbReference type="ChEBI" id="CHEBI:74151"/>
        <dbReference type="EC" id="2.3.1.225"/>
    </reaction>
</comment>
<dbReference type="EC" id="2.3.1.225" evidence="8"/>
<keyword evidence="4 8" id="KW-0812">Transmembrane</keyword>
<protein>
    <recommendedName>
        <fullName evidence="8">S-acyltransferase</fullName>
        <ecNumber evidence="8">2.3.1.225</ecNumber>
    </recommendedName>
    <alternativeName>
        <fullName evidence="8">Palmitoyltransferase</fullName>
    </alternativeName>
</protein>
<feature type="transmembrane region" description="Helical" evidence="8">
    <location>
        <begin position="130"/>
        <end position="148"/>
    </location>
</feature>
<comment type="similarity">
    <text evidence="2 8">Belongs to the DHHC palmitoyltransferase family.</text>
</comment>
<keyword evidence="5 8" id="KW-1133">Transmembrane helix</keyword>
<gene>
    <name evidence="11" type="ORF">COLO4_33760</name>
</gene>
<feature type="region of interest" description="Disordered" evidence="9">
    <location>
        <begin position="190"/>
        <end position="218"/>
    </location>
</feature>
<feature type="transmembrane region" description="Helical" evidence="8">
    <location>
        <begin position="356"/>
        <end position="381"/>
    </location>
</feature>
<dbReference type="Pfam" id="PF01529">
    <property type="entry name" value="DHHC"/>
    <property type="match status" value="1"/>
</dbReference>
<feature type="compositionally biased region" description="Polar residues" evidence="9">
    <location>
        <begin position="532"/>
        <end position="549"/>
    </location>
</feature>
<keyword evidence="7 8" id="KW-0012">Acyltransferase</keyword>
<evidence type="ECO:0000256" key="7">
    <source>
        <dbReference type="ARBA" id="ARBA00023315"/>
    </source>
</evidence>
<evidence type="ECO:0000256" key="6">
    <source>
        <dbReference type="ARBA" id="ARBA00023136"/>
    </source>
</evidence>
<dbReference type="AlphaFoldDB" id="A0A1R3GRS9"/>
<dbReference type="PROSITE" id="PS50216">
    <property type="entry name" value="DHHC"/>
    <property type="match status" value="1"/>
</dbReference>
<feature type="region of interest" description="Disordered" evidence="9">
    <location>
        <begin position="513"/>
        <end position="591"/>
    </location>
</feature>
<evidence type="ECO:0000256" key="1">
    <source>
        <dbReference type="ARBA" id="ARBA00004127"/>
    </source>
</evidence>
<feature type="transmembrane region" description="Helical" evidence="8">
    <location>
        <begin position="308"/>
        <end position="335"/>
    </location>
</feature>
<dbReference type="GO" id="GO:0005783">
    <property type="term" value="C:endoplasmic reticulum"/>
    <property type="evidence" value="ECO:0007669"/>
    <property type="project" value="TreeGrafter"/>
</dbReference>
<name>A0A1R3GRS9_9ROSI</name>
<accession>A0A1R3GRS9</accession>
<feature type="compositionally biased region" description="Polar residues" evidence="9">
    <location>
        <begin position="193"/>
        <end position="213"/>
    </location>
</feature>
<dbReference type="PANTHER" id="PTHR22883">
    <property type="entry name" value="ZINC FINGER DHHC DOMAIN CONTAINING PROTEIN"/>
    <property type="match status" value="1"/>
</dbReference>
<dbReference type="Proteomes" id="UP000187203">
    <property type="component" value="Unassembled WGS sequence"/>
</dbReference>
<dbReference type="InterPro" id="IPR001594">
    <property type="entry name" value="Palmitoyltrfase_DHHC"/>
</dbReference>
<comment type="caution">
    <text evidence="11">The sequence shown here is derived from an EMBL/GenBank/DDBJ whole genome shotgun (WGS) entry which is preliminary data.</text>
</comment>
<comment type="subcellular location">
    <subcellularLocation>
        <location evidence="1">Endomembrane system</location>
        <topology evidence="1">Multi-pass membrane protein</topology>
    </subcellularLocation>
</comment>
<dbReference type="GO" id="GO:0006612">
    <property type="term" value="P:protein targeting to membrane"/>
    <property type="evidence" value="ECO:0007669"/>
    <property type="project" value="TreeGrafter"/>
</dbReference>
<keyword evidence="12" id="KW-1185">Reference proteome</keyword>
<reference evidence="12" key="1">
    <citation type="submission" date="2013-09" db="EMBL/GenBank/DDBJ databases">
        <title>Corchorus olitorius genome sequencing.</title>
        <authorList>
            <person name="Alam M."/>
            <person name="Haque M.S."/>
            <person name="Islam M.S."/>
            <person name="Emdad E.M."/>
            <person name="Islam M.M."/>
            <person name="Ahmed B."/>
            <person name="Halim A."/>
            <person name="Hossen Q.M.M."/>
            <person name="Hossain M.Z."/>
            <person name="Ahmed R."/>
            <person name="Khan M.M."/>
            <person name="Islam R."/>
            <person name="Rashid M.M."/>
            <person name="Khan S.A."/>
            <person name="Rahman M.S."/>
            <person name="Alam M."/>
            <person name="Yahiya A.S."/>
            <person name="Khan M.S."/>
            <person name="Azam M.S."/>
            <person name="Haque T."/>
            <person name="Lashkar M.Z.H."/>
            <person name="Akhand A.I."/>
            <person name="Morshed G."/>
            <person name="Roy S."/>
            <person name="Uddin K.S."/>
            <person name="Rabeya T."/>
            <person name="Hossain A.S."/>
            <person name="Chowdhury A."/>
            <person name="Snigdha A.R."/>
            <person name="Mortoza M.S."/>
            <person name="Matin S.A."/>
            <person name="Hoque S.M.E."/>
            <person name="Islam M.K."/>
            <person name="Roy D.K."/>
            <person name="Haider R."/>
            <person name="Moosa M.M."/>
            <person name="Elias S.M."/>
            <person name="Hasan A.M."/>
            <person name="Jahan S."/>
            <person name="Shafiuddin M."/>
            <person name="Mahmood N."/>
            <person name="Shommy N.S."/>
        </authorList>
    </citation>
    <scope>NUCLEOTIDE SEQUENCE [LARGE SCALE GENOMIC DNA]</scope>
    <source>
        <strain evidence="12">cv. O-4</strain>
    </source>
</reference>
<dbReference type="GO" id="GO:0019706">
    <property type="term" value="F:protein-cysteine S-palmitoyltransferase activity"/>
    <property type="evidence" value="ECO:0007669"/>
    <property type="project" value="UniProtKB-EC"/>
</dbReference>
<evidence type="ECO:0000313" key="11">
    <source>
        <dbReference type="EMBL" id="OMO60756.1"/>
    </source>
</evidence>
<comment type="domain">
    <text evidence="8">The DHHC domain is required for palmitoyltransferase activity.</text>
</comment>
<evidence type="ECO:0000256" key="3">
    <source>
        <dbReference type="ARBA" id="ARBA00022679"/>
    </source>
</evidence>
<evidence type="ECO:0000256" key="2">
    <source>
        <dbReference type="ARBA" id="ARBA00008574"/>
    </source>
</evidence>
<evidence type="ECO:0000256" key="4">
    <source>
        <dbReference type="ARBA" id="ARBA00022692"/>
    </source>
</evidence>
<feature type="compositionally biased region" description="Polar residues" evidence="9">
    <location>
        <begin position="563"/>
        <end position="572"/>
    </location>
</feature>
<organism evidence="11 12">
    <name type="scientific">Corchorus olitorius</name>
    <dbReference type="NCBI Taxonomy" id="93759"/>
    <lineage>
        <taxon>Eukaryota</taxon>
        <taxon>Viridiplantae</taxon>
        <taxon>Streptophyta</taxon>
        <taxon>Embryophyta</taxon>
        <taxon>Tracheophyta</taxon>
        <taxon>Spermatophyta</taxon>
        <taxon>Magnoliopsida</taxon>
        <taxon>eudicotyledons</taxon>
        <taxon>Gunneridae</taxon>
        <taxon>Pentapetalae</taxon>
        <taxon>rosids</taxon>
        <taxon>malvids</taxon>
        <taxon>Malvales</taxon>
        <taxon>Malvaceae</taxon>
        <taxon>Grewioideae</taxon>
        <taxon>Apeibeae</taxon>
        <taxon>Corchorus</taxon>
    </lineage>
</organism>
<keyword evidence="6 8" id="KW-0472">Membrane</keyword>
<dbReference type="PANTHER" id="PTHR22883:SF203">
    <property type="entry name" value="PALMITOYLTRANSFERASE"/>
    <property type="match status" value="1"/>
</dbReference>
<keyword evidence="3 8" id="KW-0808">Transferase</keyword>
<dbReference type="InterPro" id="IPR039859">
    <property type="entry name" value="PFA4/ZDH16/20/ERF2-like"/>
</dbReference>
<proteinExistence type="inferred from homology"/>
<dbReference type="OrthoDB" id="9909019at2759"/>
<feature type="domain" description="Palmitoyltransferase DHHC" evidence="10">
    <location>
        <begin position="261"/>
        <end position="396"/>
    </location>
</feature>
<evidence type="ECO:0000313" key="12">
    <source>
        <dbReference type="Proteomes" id="UP000187203"/>
    </source>
</evidence>
<dbReference type="EMBL" id="AWUE01021828">
    <property type="protein sequence ID" value="OMO60756.1"/>
    <property type="molecule type" value="Genomic_DNA"/>
</dbReference>
<dbReference type="GO" id="GO:0005794">
    <property type="term" value="C:Golgi apparatus"/>
    <property type="evidence" value="ECO:0007669"/>
    <property type="project" value="TreeGrafter"/>
</dbReference>
<evidence type="ECO:0000256" key="8">
    <source>
        <dbReference type="RuleBase" id="RU079119"/>
    </source>
</evidence>
<feature type="transmembrane region" description="Helical" evidence="8">
    <location>
        <begin position="95"/>
        <end position="118"/>
    </location>
</feature>